<gene>
    <name evidence="2" type="ORF">JEQ17_49720</name>
</gene>
<evidence type="ECO:0000313" key="3">
    <source>
        <dbReference type="Proteomes" id="UP000595636"/>
    </source>
</evidence>
<sequence length="329" mass="36285">MPVSHHPEHTVKAYRDERPSITRLILEARWAHYRLTDALEYDPDSDAVPALRRFNLLHAGALVDVLALRTRDPDLYEAARDHGALLREVDGLALDDHPHNGLDHLRAQYARLHQHTHGDSCLAPQATDDSLPPKRPFLRPGPRLVRQMLDTYAWANLGLTSRFPAVDVASEQRRHLMTRGLLLDWAATAAPADSAAAVAAATAGHALRALDRRPALNDLRARAYLLDAFRDFDDQHEDEDPHPHNCAGRCDGTGEVLTVLTWEHHGDDNYTAVHQEPILCFGAPTAHASDCATCGGHGFTYTTGYRELCLDGRICDGEPIEATVASQGA</sequence>
<protein>
    <submittedName>
        <fullName evidence="2">Uncharacterized protein</fullName>
    </submittedName>
</protein>
<dbReference type="EMBL" id="CP066832">
    <property type="protein sequence ID" value="QQM47623.1"/>
    <property type="molecule type" value="Genomic_DNA"/>
</dbReference>
<accession>A0A7T7RI68</accession>
<keyword evidence="2" id="KW-0614">Plasmid</keyword>
<dbReference type="KEGG" id="slf:JEQ17_49720"/>
<proteinExistence type="predicted"/>
<keyword evidence="3" id="KW-1185">Reference proteome</keyword>
<dbReference type="Proteomes" id="UP000595636">
    <property type="component" value="Plasmid unnamed1"/>
</dbReference>
<evidence type="ECO:0000256" key="1">
    <source>
        <dbReference type="SAM" id="MobiDB-lite"/>
    </source>
</evidence>
<feature type="region of interest" description="Disordered" evidence="1">
    <location>
        <begin position="116"/>
        <end position="135"/>
    </location>
</feature>
<dbReference type="AlphaFoldDB" id="A0A7T7RI68"/>
<name>A0A7T7RI68_9ACTN</name>
<dbReference type="RefSeq" id="WP_200402315.1">
    <property type="nucleotide sequence ID" value="NZ_CP066832.1"/>
</dbReference>
<organism evidence="2 3">
    <name type="scientific">Streptomyces liliifuscus</name>
    <dbReference type="NCBI Taxonomy" id="2797636"/>
    <lineage>
        <taxon>Bacteria</taxon>
        <taxon>Bacillati</taxon>
        <taxon>Actinomycetota</taxon>
        <taxon>Actinomycetes</taxon>
        <taxon>Kitasatosporales</taxon>
        <taxon>Streptomycetaceae</taxon>
        <taxon>Streptomyces</taxon>
    </lineage>
</organism>
<reference evidence="2 3" key="1">
    <citation type="submission" date="2020-12" db="EMBL/GenBank/DDBJ databases">
        <title>A novel species.</title>
        <authorList>
            <person name="Li K."/>
        </authorList>
    </citation>
    <scope>NUCLEOTIDE SEQUENCE [LARGE SCALE GENOMIC DNA]</scope>
    <source>
        <strain evidence="2 3">ZYC-3</strain>
        <plasmid evidence="2 3">unnamed1</plasmid>
    </source>
</reference>
<geneLocation type="plasmid" evidence="2 3">
    <name>unnamed1</name>
</geneLocation>
<evidence type="ECO:0000313" key="2">
    <source>
        <dbReference type="EMBL" id="QQM47623.1"/>
    </source>
</evidence>